<gene>
    <name evidence="4" type="ORF">NC992_20775</name>
</gene>
<dbReference type="SUPFAM" id="SSF50156">
    <property type="entry name" value="PDZ domain-like"/>
    <property type="match status" value="1"/>
</dbReference>
<dbReference type="Proteomes" id="UP001482513">
    <property type="component" value="Unassembled WGS sequence"/>
</dbReference>
<comment type="caution">
    <text evidence="4">The sequence shown here is derived from an EMBL/GenBank/DDBJ whole genome shotgun (WGS) entry which is preliminary data.</text>
</comment>
<dbReference type="GO" id="GO:0006508">
    <property type="term" value="P:proteolysis"/>
    <property type="evidence" value="ECO:0007669"/>
    <property type="project" value="UniProtKB-KW"/>
</dbReference>
<evidence type="ECO:0000256" key="2">
    <source>
        <dbReference type="ARBA" id="ARBA00022801"/>
    </source>
</evidence>
<dbReference type="Gene3D" id="2.40.10.120">
    <property type="match status" value="1"/>
</dbReference>
<reference evidence="4 5" key="1">
    <citation type="submission" date="2022-04" db="EMBL/GenBank/DDBJ databases">
        <title>Positive selection, recombination, and allopatry shape intraspecific diversity of widespread and dominant cyanobacteria.</title>
        <authorList>
            <person name="Wei J."/>
            <person name="Shu W."/>
            <person name="Hu C."/>
        </authorList>
    </citation>
    <scope>NUCLEOTIDE SEQUENCE [LARGE SCALE GENOMIC DNA]</scope>
    <source>
        <strain evidence="4 5">DQ-A4</strain>
    </source>
</reference>
<dbReference type="PANTHER" id="PTHR43343">
    <property type="entry name" value="PEPTIDASE S12"/>
    <property type="match status" value="1"/>
</dbReference>
<dbReference type="Pfam" id="PF17820">
    <property type="entry name" value="PDZ_6"/>
    <property type="match status" value="1"/>
</dbReference>
<keyword evidence="1 4" id="KW-0645">Protease</keyword>
<keyword evidence="5" id="KW-1185">Reference proteome</keyword>
<evidence type="ECO:0000313" key="4">
    <source>
        <dbReference type="EMBL" id="MEP0949327.1"/>
    </source>
</evidence>
<dbReference type="Pfam" id="PF13365">
    <property type="entry name" value="Trypsin_2"/>
    <property type="match status" value="1"/>
</dbReference>
<dbReference type="PRINTS" id="PR00834">
    <property type="entry name" value="PROTEASES2C"/>
</dbReference>
<dbReference type="InterPro" id="IPR001940">
    <property type="entry name" value="Peptidase_S1C"/>
</dbReference>
<dbReference type="SMART" id="SM00228">
    <property type="entry name" value="PDZ"/>
    <property type="match status" value="1"/>
</dbReference>
<dbReference type="InterPro" id="IPR036034">
    <property type="entry name" value="PDZ_sf"/>
</dbReference>
<sequence length="277" mass="28854">MIANLLNHDLAAISHRVRQSTVLIQGPAGELGSGVIWDASGLIITNAHVATQRRAWVTTAEGHRLTAHRVGHSKQLDLAALKIESAGLQAADLGNASKLRMGQMVMAVGNPEGHVGATSLGIVAAKPLIPRWVQADIALAPGYSGGPLATLAGEVVGINTLIAAGRGYAIPTALVQRFLSSQQEQPYLGITAQPNSESADWTVTQVEGGSPAARAGLVVGDSILGINGRLFRQLSDLRDWLDCLVPDQTLALQVSQGGQSIVCTLTVGRPPVQEQAA</sequence>
<dbReference type="PROSITE" id="PS50106">
    <property type="entry name" value="PDZ"/>
    <property type="match status" value="1"/>
</dbReference>
<keyword evidence="2" id="KW-0378">Hydrolase</keyword>
<dbReference type="InterPro" id="IPR041489">
    <property type="entry name" value="PDZ_6"/>
</dbReference>
<organism evidence="4 5">
    <name type="scientific">Leptolyngbya subtilissima DQ-A4</name>
    <dbReference type="NCBI Taxonomy" id="2933933"/>
    <lineage>
        <taxon>Bacteria</taxon>
        <taxon>Bacillati</taxon>
        <taxon>Cyanobacteriota</taxon>
        <taxon>Cyanophyceae</taxon>
        <taxon>Leptolyngbyales</taxon>
        <taxon>Leptolyngbyaceae</taxon>
        <taxon>Leptolyngbya group</taxon>
        <taxon>Leptolyngbya</taxon>
    </lineage>
</organism>
<dbReference type="GO" id="GO:0008233">
    <property type="term" value="F:peptidase activity"/>
    <property type="evidence" value="ECO:0007669"/>
    <property type="project" value="UniProtKB-KW"/>
</dbReference>
<accession>A0ABV0K981</accession>
<dbReference type="EMBL" id="JAMPKX010000011">
    <property type="protein sequence ID" value="MEP0949327.1"/>
    <property type="molecule type" value="Genomic_DNA"/>
</dbReference>
<proteinExistence type="predicted"/>
<dbReference type="Gene3D" id="2.30.42.10">
    <property type="match status" value="1"/>
</dbReference>
<protein>
    <submittedName>
        <fullName evidence="4">S1C family serine protease</fullName>
    </submittedName>
</protein>
<dbReference type="SUPFAM" id="SSF50494">
    <property type="entry name" value="Trypsin-like serine proteases"/>
    <property type="match status" value="1"/>
</dbReference>
<evidence type="ECO:0000256" key="1">
    <source>
        <dbReference type="ARBA" id="ARBA00022670"/>
    </source>
</evidence>
<feature type="domain" description="PDZ" evidence="3">
    <location>
        <begin position="174"/>
        <end position="235"/>
    </location>
</feature>
<dbReference type="InterPro" id="IPR009003">
    <property type="entry name" value="Peptidase_S1_PA"/>
</dbReference>
<evidence type="ECO:0000313" key="5">
    <source>
        <dbReference type="Proteomes" id="UP001482513"/>
    </source>
</evidence>
<dbReference type="InterPro" id="IPR051201">
    <property type="entry name" value="Chloro_Bact_Ser_Proteases"/>
</dbReference>
<dbReference type="RefSeq" id="WP_190704867.1">
    <property type="nucleotide sequence ID" value="NZ_JAMPKX010000011.1"/>
</dbReference>
<name>A0ABV0K981_9CYAN</name>
<dbReference type="InterPro" id="IPR001478">
    <property type="entry name" value="PDZ"/>
</dbReference>
<dbReference type="PANTHER" id="PTHR43343:SF3">
    <property type="entry name" value="PROTEASE DO-LIKE 8, CHLOROPLASTIC"/>
    <property type="match status" value="1"/>
</dbReference>
<evidence type="ECO:0000259" key="3">
    <source>
        <dbReference type="PROSITE" id="PS50106"/>
    </source>
</evidence>